<sequence length="420" mass="43251">MESASAGTGPHVLRRINVATVLDALRAGGPQRVADLVTATGLSRPAVTRAIETLRAEGWAEDADQGEEPGAGREARIGRPAAVIRFRSGAGHVLGADVGPHKILAMVADLDGKVIAEQRHDTHRLHGGEDVLRALLGITTDVLAEAGVPADRVLSAAIGSPGLVDPTTGAVTLAPSIPGWASLPVAAELRSLLAGPIAVHNDVNLAVLAERWRGTATATEDLVFVQWGARVGAGIMIDGRLLQGANAAAGEIGFLDLAEHPGSDGVTRDTMGPFEHQVGASAIIELALAEAEGQGDTRLTEVMLRARPHDDAAALFDAASAGSALAESIIDQIAARFARGLAAACLLLDPELIVIGGGVSRAGERLLAVVERHLGRRTLVRPRLALSSLGDTAVALGGVRSALDDVERRYLSPAALGAPR</sequence>
<dbReference type="EMBL" id="BAABHK010000002">
    <property type="protein sequence ID" value="GAA4623444.1"/>
    <property type="molecule type" value="Genomic_DNA"/>
</dbReference>
<name>A0ABP8U917_9ACTN</name>
<comment type="similarity">
    <text evidence="1">Belongs to the ROK (NagC/XylR) family.</text>
</comment>
<reference evidence="4" key="1">
    <citation type="journal article" date="2019" name="Int. J. Syst. Evol. Microbiol.">
        <title>The Global Catalogue of Microorganisms (GCM) 10K type strain sequencing project: providing services to taxonomists for standard genome sequencing and annotation.</title>
        <authorList>
            <consortium name="The Broad Institute Genomics Platform"/>
            <consortium name="The Broad Institute Genome Sequencing Center for Infectious Disease"/>
            <person name="Wu L."/>
            <person name="Ma J."/>
        </authorList>
    </citation>
    <scope>NUCLEOTIDE SEQUENCE [LARGE SCALE GENOMIC DNA]</scope>
    <source>
        <strain evidence="4">JCM 17939</strain>
    </source>
</reference>
<dbReference type="SUPFAM" id="SSF53067">
    <property type="entry name" value="Actin-like ATPase domain"/>
    <property type="match status" value="1"/>
</dbReference>
<accession>A0ABP8U917</accession>
<evidence type="ECO:0000259" key="2">
    <source>
        <dbReference type="Pfam" id="PF09339"/>
    </source>
</evidence>
<dbReference type="Gene3D" id="3.30.420.40">
    <property type="match status" value="2"/>
</dbReference>
<dbReference type="Pfam" id="PF00480">
    <property type="entry name" value="ROK"/>
    <property type="match status" value="1"/>
</dbReference>
<dbReference type="SUPFAM" id="SSF46785">
    <property type="entry name" value="Winged helix' DNA-binding domain"/>
    <property type="match status" value="1"/>
</dbReference>
<dbReference type="PANTHER" id="PTHR18964:SF149">
    <property type="entry name" value="BIFUNCTIONAL UDP-N-ACETYLGLUCOSAMINE 2-EPIMERASE_N-ACETYLMANNOSAMINE KINASE"/>
    <property type="match status" value="1"/>
</dbReference>
<dbReference type="InterPro" id="IPR036388">
    <property type="entry name" value="WH-like_DNA-bd_sf"/>
</dbReference>
<keyword evidence="4" id="KW-1185">Reference proteome</keyword>
<evidence type="ECO:0000313" key="4">
    <source>
        <dbReference type="Proteomes" id="UP001501442"/>
    </source>
</evidence>
<dbReference type="InterPro" id="IPR036390">
    <property type="entry name" value="WH_DNA-bd_sf"/>
</dbReference>
<evidence type="ECO:0000256" key="1">
    <source>
        <dbReference type="ARBA" id="ARBA00006479"/>
    </source>
</evidence>
<dbReference type="Pfam" id="PF09339">
    <property type="entry name" value="HTH_IclR"/>
    <property type="match status" value="1"/>
</dbReference>
<gene>
    <name evidence="3" type="ORF">GCM10023196_019640</name>
</gene>
<organism evidence="3 4">
    <name type="scientific">Actinoallomurus vinaceus</name>
    <dbReference type="NCBI Taxonomy" id="1080074"/>
    <lineage>
        <taxon>Bacteria</taxon>
        <taxon>Bacillati</taxon>
        <taxon>Actinomycetota</taxon>
        <taxon>Actinomycetes</taxon>
        <taxon>Streptosporangiales</taxon>
        <taxon>Thermomonosporaceae</taxon>
        <taxon>Actinoallomurus</taxon>
    </lineage>
</organism>
<dbReference type="Proteomes" id="UP001501442">
    <property type="component" value="Unassembled WGS sequence"/>
</dbReference>
<proteinExistence type="inferred from homology"/>
<dbReference type="CDD" id="cd23763">
    <property type="entry name" value="ASKHA_ATPase_ROK"/>
    <property type="match status" value="1"/>
</dbReference>
<feature type="domain" description="HTH iclR-type" evidence="2">
    <location>
        <begin position="19"/>
        <end position="61"/>
    </location>
</feature>
<dbReference type="PANTHER" id="PTHR18964">
    <property type="entry name" value="ROK (REPRESSOR, ORF, KINASE) FAMILY"/>
    <property type="match status" value="1"/>
</dbReference>
<dbReference type="RefSeq" id="WP_345430635.1">
    <property type="nucleotide sequence ID" value="NZ_BAABHK010000002.1"/>
</dbReference>
<dbReference type="InterPro" id="IPR000600">
    <property type="entry name" value="ROK"/>
</dbReference>
<dbReference type="InterPro" id="IPR043129">
    <property type="entry name" value="ATPase_NBD"/>
</dbReference>
<evidence type="ECO:0000313" key="3">
    <source>
        <dbReference type="EMBL" id="GAA4623444.1"/>
    </source>
</evidence>
<protein>
    <submittedName>
        <fullName evidence="3">ROK family transcriptional regulator</fullName>
    </submittedName>
</protein>
<dbReference type="Gene3D" id="1.10.10.10">
    <property type="entry name" value="Winged helix-like DNA-binding domain superfamily/Winged helix DNA-binding domain"/>
    <property type="match status" value="1"/>
</dbReference>
<dbReference type="InterPro" id="IPR005471">
    <property type="entry name" value="Tscrpt_reg_IclR_N"/>
</dbReference>
<comment type="caution">
    <text evidence="3">The sequence shown here is derived from an EMBL/GenBank/DDBJ whole genome shotgun (WGS) entry which is preliminary data.</text>
</comment>